<sequence length="376" mass="42312">GASTYMKEFQGQFGKFLHYVLAAESHPLINLPCACGTTDSMGTPQRRTCRCNDCLFFDPCCETCFIRKHQSSPFHWAEVWNGDFFERRDISKLCGHVITLGHDGHGGACLNSSSSVEFILVDLNGVHRTRLSFCECIGQSRERVDTLLDTQIFPATLGLPRMGFTFNLLKDFHLQTLTSKKSPYDYIAAIRRKTNNSFVGDVADPYPQFLRVQRVWRALMMLKRSGQVHGIDLCFPFRRPGSVSVTCFGCPEPGFNVPDEHHLNMLMLMMDGHFGLQRFSKVDDPDDVSLLEGAGFFPSDGEYSPYVQNIVATSEEKSTCSKFNALEMQNKLKFKGAVITGVLAVECMRHVFFMSMVDLQKGERYANADFALAHAL</sequence>
<accession>A0A0C9WI67</accession>
<dbReference type="InterPro" id="IPR040521">
    <property type="entry name" value="KDZ"/>
</dbReference>
<evidence type="ECO:0000313" key="2">
    <source>
        <dbReference type="EMBL" id="KIJ92414.1"/>
    </source>
</evidence>
<gene>
    <name evidence="2" type="ORF">K443DRAFT_30037</name>
</gene>
<proteinExistence type="predicted"/>
<dbReference type="InterPro" id="IPR041457">
    <property type="entry name" value="CxC2_KDZ-assoc"/>
</dbReference>
<dbReference type="Pfam" id="PF18803">
    <property type="entry name" value="CxC2"/>
    <property type="match status" value="1"/>
</dbReference>
<evidence type="ECO:0000259" key="1">
    <source>
        <dbReference type="Pfam" id="PF18803"/>
    </source>
</evidence>
<name>A0A0C9WI67_9AGAR</name>
<dbReference type="AlphaFoldDB" id="A0A0C9WI67"/>
<dbReference type="STRING" id="1095629.A0A0C9WI67"/>
<reference evidence="2 3" key="1">
    <citation type="submission" date="2014-04" db="EMBL/GenBank/DDBJ databases">
        <authorList>
            <consortium name="DOE Joint Genome Institute"/>
            <person name="Kuo A."/>
            <person name="Kohler A."/>
            <person name="Nagy L.G."/>
            <person name="Floudas D."/>
            <person name="Copeland A."/>
            <person name="Barry K.W."/>
            <person name="Cichocki N."/>
            <person name="Veneault-Fourrey C."/>
            <person name="LaButti K."/>
            <person name="Lindquist E.A."/>
            <person name="Lipzen A."/>
            <person name="Lundell T."/>
            <person name="Morin E."/>
            <person name="Murat C."/>
            <person name="Sun H."/>
            <person name="Tunlid A."/>
            <person name="Henrissat B."/>
            <person name="Grigoriev I.V."/>
            <person name="Hibbett D.S."/>
            <person name="Martin F."/>
            <person name="Nordberg H.P."/>
            <person name="Cantor M.N."/>
            <person name="Hua S.X."/>
        </authorList>
    </citation>
    <scope>NUCLEOTIDE SEQUENCE [LARGE SCALE GENOMIC DNA]</scope>
    <source>
        <strain evidence="2 3">LaAM-08-1</strain>
    </source>
</reference>
<evidence type="ECO:0000313" key="3">
    <source>
        <dbReference type="Proteomes" id="UP000054477"/>
    </source>
</evidence>
<dbReference type="Proteomes" id="UP000054477">
    <property type="component" value="Unassembled WGS sequence"/>
</dbReference>
<dbReference type="HOGENOM" id="CLU_003703_12_1_1"/>
<organism evidence="2 3">
    <name type="scientific">Laccaria amethystina LaAM-08-1</name>
    <dbReference type="NCBI Taxonomy" id="1095629"/>
    <lineage>
        <taxon>Eukaryota</taxon>
        <taxon>Fungi</taxon>
        <taxon>Dikarya</taxon>
        <taxon>Basidiomycota</taxon>
        <taxon>Agaricomycotina</taxon>
        <taxon>Agaricomycetes</taxon>
        <taxon>Agaricomycetidae</taxon>
        <taxon>Agaricales</taxon>
        <taxon>Agaricineae</taxon>
        <taxon>Hydnangiaceae</taxon>
        <taxon>Laccaria</taxon>
    </lineage>
</organism>
<protein>
    <recommendedName>
        <fullName evidence="1">CxC2-like cysteine cluster KDZ transposase-associated domain-containing protein</fullName>
    </recommendedName>
</protein>
<feature type="non-terminal residue" evidence="2">
    <location>
        <position position="376"/>
    </location>
</feature>
<feature type="non-terminal residue" evidence="2">
    <location>
        <position position="1"/>
    </location>
</feature>
<keyword evidence="3" id="KW-1185">Reference proteome</keyword>
<feature type="domain" description="CxC2-like cysteine cluster KDZ transposase-associated" evidence="1">
    <location>
        <begin position="94"/>
        <end position="197"/>
    </location>
</feature>
<dbReference type="EMBL" id="KN838911">
    <property type="protein sequence ID" value="KIJ92414.1"/>
    <property type="molecule type" value="Genomic_DNA"/>
</dbReference>
<reference evidence="3" key="2">
    <citation type="submission" date="2015-01" db="EMBL/GenBank/DDBJ databases">
        <title>Evolutionary Origins and Diversification of the Mycorrhizal Mutualists.</title>
        <authorList>
            <consortium name="DOE Joint Genome Institute"/>
            <consortium name="Mycorrhizal Genomics Consortium"/>
            <person name="Kohler A."/>
            <person name="Kuo A."/>
            <person name="Nagy L.G."/>
            <person name="Floudas D."/>
            <person name="Copeland A."/>
            <person name="Barry K.W."/>
            <person name="Cichocki N."/>
            <person name="Veneault-Fourrey C."/>
            <person name="LaButti K."/>
            <person name="Lindquist E.A."/>
            <person name="Lipzen A."/>
            <person name="Lundell T."/>
            <person name="Morin E."/>
            <person name="Murat C."/>
            <person name="Riley R."/>
            <person name="Ohm R."/>
            <person name="Sun H."/>
            <person name="Tunlid A."/>
            <person name="Henrissat B."/>
            <person name="Grigoriev I.V."/>
            <person name="Hibbett D.S."/>
            <person name="Martin F."/>
        </authorList>
    </citation>
    <scope>NUCLEOTIDE SEQUENCE [LARGE SCALE GENOMIC DNA]</scope>
    <source>
        <strain evidence="3">LaAM-08-1</strain>
    </source>
</reference>
<dbReference type="OrthoDB" id="3257613at2759"/>
<dbReference type="Pfam" id="PF18758">
    <property type="entry name" value="KDZ"/>
    <property type="match status" value="1"/>
</dbReference>